<name>A0A8H6NJH8_9PEZI</name>
<organism evidence="1 2">
    <name type="scientific">Colletotrichum musicola</name>
    <dbReference type="NCBI Taxonomy" id="2175873"/>
    <lineage>
        <taxon>Eukaryota</taxon>
        <taxon>Fungi</taxon>
        <taxon>Dikarya</taxon>
        <taxon>Ascomycota</taxon>
        <taxon>Pezizomycotina</taxon>
        <taxon>Sordariomycetes</taxon>
        <taxon>Hypocreomycetidae</taxon>
        <taxon>Glomerellales</taxon>
        <taxon>Glomerellaceae</taxon>
        <taxon>Colletotrichum</taxon>
        <taxon>Colletotrichum orchidearum species complex</taxon>
    </lineage>
</organism>
<comment type="caution">
    <text evidence="1">The sequence shown here is derived from an EMBL/GenBank/DDBJ whole genome shotgun (WGS) entry which is preliminary data.</text>
</comment>
<protein>
    <submittedName>
        <fullName evidence="1">Glycoside hydrolase family 3 protein</fullName>
    </submittedName>
</protein>
<dbReference type="AlphaFoldDB" id="A0A8H6NJH8"/>
<accession>A0A8H6NJH8</accession>
<sequence length="131" mass="14407">MRLWASEKVGSAANNYCRAPGFRSSAEDAWEDVGFAFNKDVITGLLMNELLRLASRSRQPYGSNYAAVVIRNGTLEFNAMERASALLGSYGRGPEAFLDVASRADGWAPEGRLPFDMSRSMEVMESLSRTS</sequence>
<dbReference type="GO" id="GO:0016787">
    <property type="term" value="F:hydrolase activity"/>
    <property type="evidence" value="ECO:0007669"/>
    <property type="project" value="UniProtKB-KW"/>
</dbReference>
<gene>
    <name evidence="1" type="ORF">CMUS01_05988</name>
</gene>
<evidence type="ECO:0000313" key="2">
    <source>
        <dbReference type="Proteomes" id="UP000639643"/>
    </source>
</evidence>
<reference evidence="1" key="1">
    <citation type="journal article" date="2020" name="Phytopathology">
        <title>Genome Sequence Resources of Colletotrichum truncatum, C. plurivorum, C. musicola, and C. sojae: Four Species Pathogenic to Soybean (Glycine max).</title>
        <authorList>
            <person name="Rogerio F."/>
            <person name="Boufleur T.R."/>
            <person name="Ciampi-Guillardi M."/>
            <person name="Sukno S.A."/>
            <person name="Thon M.R."/>
            <person name="Massola Junior N.S."/>
            <person name="Baroncelli R."/>
        </authorList>
    </citation>
    <scope>NUCLEOTIDE SEQUENCE</scope>
    <source>
        <strain evidence="1">LFN0074</strain>
    </source>
</reference>
<keyword evidence="1" id="KW-0378">Hydrolase</keyword>
<dbReference type="Proteomes" id="UP000639643">
    <property type="component" value="Unassembled WGS sequence"/>
</dbReference>
<proteinExistence type="predicted"/>
<dbReference type="EMBL" id="WIGM01000187">
    <property type="protein sequence ID" value="KAF6834905.1"/>
    <property type="molecule type" value="Genomic_DNA"/>
</dbReference>
<keyword evidence="2" id="KW-1185">Reference proteome</keyword>
<evidence type="ECO:0000313" key="1">
    <source>
        <dbReference type="EMBL" id="KAF6834905.1"/>
    </source>
</evidence>